<accession>A0AAD7QJX2</accession>
<evidence type="ECO:0000256" key="1">
    <source>
        <dbReference type="ARBA" id="ARBA00004123"/>
    </source>
</evidence>
<evidence type="ECO:0000256" key="2">
    <source>
        <dbReference type="ARBA" id="ARBA00023242"/>
    </source>
</evidence>
<dbReference type="EMBL" id="JARAOO010000001">
    <property type="protein sequence ID" value="KAJ7982772.1"/>
    <property type="molecule type" value="Genomic_DNA"/>
</dbReference>
<evidence type="ECO:0000313" key="4">
    <source>
        <dbReference type="EMBL" id="KAJ7982772.1"/>
    </source>
</evidence>
<dbReference type="KEGG" id="qsa:O6P43_001858"/>
<reference evidence="4 5" key="1">
    <citation type="journal article" date="2023" name="Science">
        <title>Elucidation of the pathway for biosynthesis of saponin adjuvants from the soapbark tree.</title>
        <authorList>
            <person name="Reed J."/>
            <person name="Orme A."/>
            <person name="El-Demerdash A."/>
            <person name="Owen C."/>
            <person name="Martin L.B.B."/>
            <person name="Misra R.C."/>
            <person name="Kikuchi S."/>
            <person name="Rejzek M."/>
            <person name="Martin A.C."/>
            <person name="Harkess A."/>
            <person name="Leebens-Mack J."/>
            <person name="Louveau T."/>
            <person name="Stephenson M.J."/>
            <person name="Osbourn A."/>
        </authorList>
    </citation>
    <scope>NUCLEOTIDE SEQUENCE [LARGE SCALE GENOMIC DNA]</scope>
    <source>
        <strain evidence="4">S10</strain>
    </source>
</reference>
<evidence type="ECO:0000313" key="5">
    <source>
        <dbReference type="Proteomes" id="UP001163823"/>
    </source>
</evidence>
<name>A0AAD7QJX2_QUISA</name>
<evidence type="ECO:0000259" key="3">
    <source>
        <dbReference type="Pfam" id="PF12047"/>
    </source>
</evidence>
<gene>
    <name evidence="4" type="ORF">O6P43_001858</name>
</gene>
<keyword evidence="2" id="KW-0539">Nucleus</keyword>
<proteinExistence type="predicted"/>
<comment type="subcellular location">
    <subcellularLocation>
        <location evidence="1">Nucleus</location>
    </subcellularLocation>
</comment>
<keyword evidence="5" id="KW-1185">Reference proteome</keyword>
<dbReference type="GO" id="GO:0005634">
    <property type="term" value="C:nucleus"/>
    <property type="evidence" value="ECO:0007669"/>
    <property type="project" value="UniProtKB-SubCell"/>
</dbReference>
<dbReference type="InterPro" id="IPR022702">
    <property type="entry name" value="Cytosine_MeTrfase1_RFD"/>
</dbReference>
<dbReference type="AlphaFoldDB" id="A0AAD7QJX2"/>
<comment type="caution">
    <text evidence="4">The sequence shown here is derived from an EMBL/GenBank/DDBJ whole genome shotgun (WGS) entry which is preliminary data.</text>
</comment>
<feature type="domain" description="RFTS" evidence="3">
    <location>
        <begin position="48"/>
        <end position="134"/>
    </location>
</feature>
<organism evidence="4 5">
    <name type="scientific">Quillaja saponaria</name>
    <name type="common">Soap bark tree</name>
    <dbReference type="NCBI Taxonomy" id="32244"/>
    <lineage>
        <taxon>Eukaryota</taxon>
        <taxon>Viridiplantae</taxon>
        <taxon>Streptophyta</taxon>
        <taxon>Embryophyta</taxon>
        <taxon>Tracheophyta</taxon>
        <taxon>Spermatophyta</taxon>
        <taxon>Magnoliopsida</taxon>
        <taxon>eudicotyledons</taxon>
        <taxon>Gunneridae</taxon>
        <taxon>Pentapetalae</taxon>
        <taxon>rosids</taxon>
        <taxon>fabids</taxon>
        <taxon>Fabales</taxon>
        <taxon>Quillajaceae</taxon>
        <taxon>Quillaja</taxon>
    </lineage>
</organism>
<protein>
    <submittedName>
        <fullName evidence="4">DNA (Cytosine-5)-methyltransferase</fullName>
    </submittedName>
</protein>
<sequence>MPDECAARKNLKERLISISKKDSLIEITKDQYADEKISALHLTSGQDDGHPNRRLTDFVLHDANGVLQTLEMLEVDNMFISGLVLRLEESTDKKKEKGIRCEGFGRIESWEVSGCEDGYPVIWLSTDIADYDCQTSN</sequence>
<dbReference type="Proteomes" id="UP001163823">
    <property type="component" value="Chromosome 1"/>
</dbReference>
<dbReference type="Pfam" id="PF12047">
    <property type="entry name" value="DNMT1-RFD"/>
    <property type="match status" value="1"/>
</dbReference>